<sequence>MTASLLSDRGSLSSTFSSTAPVPPLSSMKKKQISMVNGGPHSHENDEDVEELSSSSSSSKGIAREKLQKQQQKEKKLTMITTSAVDGKNPNNQGLGNLMMKPKNIAGGSESGNGNSSGNTNNNSKLAGSIDHQQKGFFQEYLKKSELTHKQPPSSSNSNPNPVTVITTPAISSSTSSISTVDSGSDLSSSINSNNTISTTPTNSATAKTTLLLDDSKPYTIPPSIAENVMREMLANKPDPVVLEQLRPVAQKSSSSSSTLMEKGNGGSIDSLLGSKSKSHFPSKFSFPNIADKNFFVPNFTTNATNSNSSSTINTPNNLNPNPSIITVKTNSIGASTTGTTSA</sequence>
<reference evidence="2" key="1">
    <citation type="submission" date="2021-06" db="EMBL/GenBank/DDBJ databases">
        <authorList>
            <person name="Kallberg Y."/>
            <person name="Tangrot J."/>
            <person name="Rosling A."/>
        </authorList>
    </citation>
    <scope>NUCLEOTIDE SEQUENCE</scope>
    <source>
        <strain evidence="2">FL130A</strain>
    </source>
</reference>
<organism evidence="2 3">
    <name type="scientific">Ambispora leptoticha</name>
    <dbReference type="NCBI Taxonomy" id="144679"/>
    <lineage>
        <taxon>Eukaryota</taxon>
        <taxon>Fungi</taxon>
        <taxon>Fungi incertae sedis</taxon>
        <taxon>Mucoromycota</taxon>
        <taxon>Glomeromycotina</taxon>
        <taxon>Glomeromycetes</taxon>
        <taxon>Archaeosporales</taxon>
        <taxon>Ambisporaceae</taxon>
        <taxon>Ambispora</taxon>
    </lineage>
</organism>
<feature type="region of interest" description="Disordered" evidence="1">
    <location>
        <begin position="146"/>
        <end position="203"/>
    </location>
</feature>
<feature type="compositionally biased region" description="Polar residues" evidence="1">
    <location>
        <begin position="1"/>
        <end position="20"/>
    </location>
</feature>
<accession>A0A9N9EWE2</accession>
<keyword evidence="3" id="KW-1185">Reference proteome</keyword>
<dbReference type="AlphaFoldDB" id="A0A9N9EWE2"/>
<name>A0A9N9EWE2_9GLOM</name>
<protein>
    <submittedName>
        <fullName evidence="2">1938_t:CDS:1</fullName>
    </submittedName>
</protein>
<evidence type="ECO:0000313" key="3">
    <source>
        <dbReference type="Proteomes" id="UP000789508"/>
    </source>
</evidence>
<dbReference type="OrthoDB" id="2437283at2759"/>
<dbReference type="Proteomes" id="UP000789508">
    <property type="component" value="Unassembled WGS sequence"/>
</dbReference>
<evidence type="ECO:0000256" key="1">
    <source>
        <dbReference type="SAM" id="MobiDB-lite"/>
    </source>
</evidence>
<feature type="compositionally biased region" description="Polar residues" evidence="1">
    <location>
        <begin position="79"/>
        <end position="95"/>
    </location>
</feature>
<feature type="region of interest" description="Disordered" evidence="1">
    <location>
        <begin position="1"/>
        <end position="128"/>
    </location>
</feature>
<gene>
    <name evidence="2" type="ORF">ALEPTO_LOCUS11285</name>
</gene>
<feature type="non-terminal residue" evidence="2">
    <location>
        <position position="343"/>
    </location>
</feature>
<proteinExistence type="predicted"/>
<feature type="compositionally biased region" description="Low complexity" evidence="1">
    <location>
        <begin position="152"/>
        <end position="203"/>
    </location>
</feature>
<feature type="compositionally biased region" description="Low complexity" evidence="1">
    <location>
        <begin position="112"/>
        <end position="124"/>
    </location>
</feature>
<evidence type="ECO:0000313" key="2">
    <source>
        <dbReference type="EMBL" id="CAG8693286.1"/>
    </source>
</evidence>
<feature type="compositionally biased region" description="Basic and acidic residues" evidence="1">
    <location>
        <begin position="62"/>
        <end position="77"/>
    </location>
</feature>
<dbReference type="EMBL" id="CAJVPS010017316">
    <property type="protein sequence ID" value="CAG8693286.1"/>
    <property type="molecule type" value="Genomic_DNA"/>
</dbReference>
<comment type="caution">
    <text evidence="2">The sequence shown here is derived from an EMBL/GenBank/DDBJ whole genome shotgun (WGS) entry which is preliminary data.</text>
</comment>